<keyword evidence="2" id="KW-0732">Signal</keyword>
<feature type="region of interest" description="Disordered" evidence="1">
    <location>
        <begin position="205"/>
        <end position="234"/>
    </location>
</feature>
<dbReference type="RefSeq" id="WP_183488436.1">
    <property type="nucleotide sequence ID" value="NZ_JBHUOV010000007.1"/>
</dbReference>
<protein>
    <recommendedName>
        <fullName evidence="5">Lipoprotein</fullName>
    </recommendedName>
</protein>
<sequence>MKTISIKLLLVLLIFNLTSCKNENSSSSLSEYKYSDQPQTINCPDADNKLLNEALYAFEDDIINFYDVQQKNAIRAYSSFLRDVGTNRMSYDKFVSEHSVNLATILKQTNVFNNDGLNYNHDIIKCIAKNMNEDDLKITFNALLSTNSMSKSLYKPALNGGASKIAKDKHLSLYIALEYFYAELIKSDFSKIDFKKRDEEKAKQAKEIEAKKANQVRPLQPKNTKVDFNKRPAK</sequence>
<feature type="compositionally biased region" description="Basic and acidic residues" evidence="1">
    <location>
        <begin position="224"/>
        <end position="234"/>
    </location>
</feature>
<dbReference type="Proteomes" id="UP001597533">
    <property type="component" value="Unassembled WGS sequence"/>
</dbReference>
<evidence type="ECO:0000256" key="2">
    <source>
        <dbReference type="SAM" id="SignalP"/>
    </source>
</evidence>
<name>A0ABW5WSZ6_9FLAO</name>
<keyword evidence="4" id="KW-1185">Reference proteome</keyword>
<evidence type="ECO:0000313" key="4">
    <source>
        <dbReference type="Proteomes" id="UP001597533"/>
    </source>
</evidence>
<evidence type="ECO:0000313" key="3">
    <source>
        <dbReference type="EMBL" id="MFD2824290.1"/>
    </source>
</evidence>
<dbReference type="EMBL" id="JBHUOV010000007">
    <property type="protein sequence ID" value="MFD2824290.1"/>
    <property type="molecule type" value="Genomic_DNA"/>
</dbReference>
<gene>
    <name evidence="3" type="ORF">ACFS5M_11465</name>
</gene>
<evidence type="ECO:0008006" key="5">
    <source>
        <dbReference type="Google" id="ProtNLM"/>
    </source>
</evidence>
<proteinExistence type="predicted"/>
<reference evidence="4" key="1">
    <citation type="journal article" date="2019" name="Int. J. Syst. Evol. Microbiol.">
        <title>The Global Catalogue of Microorganisms (GCM) 10K type strain sequencing project: providing services to taxonomists for standard genome sequencing and annotation.</title>
        <authorList>
            <consortium name="The Broad Institute Genomics Platform"/>
            <consortium name="The Broad Institute Genome Sequencing Center for Infectious Disease"/>
            <person name="Wu L."/>
            <person name="Ma J."/>
        </authorList>
    </citation>
    <scope>NUCLEOTIDE SEQUENCE [LARGE SCALE GENOMIC DNA]</scope>
    <source>
        <strain evidence="4">KCTC 32141</strain>
    </source>
</reference>
<organism evidence="3 4">
    <name type="scientific">Lacinutrix iliipiscaria</name>
    <dbReference type="NCBI Taxonomy" id="1230532"/>
    <lineage>
        <taxon>Bacteria</taxon>
        <taxon>Pseudomonadati</taxon>
        <taxon>Bacteroidota</taxon>
        <taxon>Flavobacteriia</taxon>
        <taxon>Flavobacteriales</taxon>
        <taxon>Flavobacteriaceae</taxon>
        <taxon>Lacinutrix</taxon>
    </lineage>
</organism>
<evidence type="ECO:0000256" key="1">
    <source>
        <dbReference type="SAM" id="MobiDB-lite"/>
    </source>
</evidence>
<comment type="caution">
    <text evidence="3">The sequence shown here is derived from an EMBL/GenBank/DDBJ whole genome shotgun (WGS) entry which is preliminary data.</text>
</comment>
<feature type="signal peptide" evidence="2">
    <location>
        <begin position="1"/>
        <end position="20"/>
    </location>
</feature>
<accession>A0ABW5WSZ6</accession>
<feature type="chain" id="PRO_5045773128" description="Lipoprotein" evidence="2">
    <location>
        <begin position="21"/>
        <end position="234"/>
    </location>
</feature>